<evidence type="ECO:0000313" key="1">
    <source>
        <dbReference type="EMBL" id="CAK69175.1"/>
    </source>
</evidence>
<dbReference type="Proteomes" id="UP000000600">
    <property type="component" value="Unassembled WGS sequence"/>
</dbReference>
<sequence length="216" mass="25086">MINQQVNSTKTEPVQINYDQMKGPFQYAPFTIDHPGQPEDDFSVKDPTVKTLDRSRLCLSPFNVNHEVSFLFSFLRFLMKGFPSSKNQATFNYWHSPKKVKRLLKVSRIRRNSNPDLQNFSKPKSTSMKKQGNIPIFLIWANRTAFHHVINVLSFSCPVAQFKTTQILESHLFIDNDSSGYNHSVKARTHLCYISHSQTCRCPLELNFNICKQWIN</sequence>
<gene>
    <name evidence="1" type="ORF">GSPATT00037612001</name>
</gene>
<dbReference type="GeneID" id="5022357"/>
<name>A0CEF8_PARTE</name>
<dbReference type="RefSeq" id="XP_001436572.1">
    <property type="nucleotide sequence ID" value="XM_001436535.1"/>
</dbReference>
<dbReference type="KEGG" id="ptm:GSPATT00037612001"/>
<dbReference type="HOGENOM" id="CLU_1279824_0_0_1"/>
<evidence type="ECO:0000313" key="2">
    <source>
        <dbReference type="Proteomes" id="UP000000600"/>
    </source>
</evidence>
<keyword evidence="2" id="KW-1185">Reference proteome</keyword>
<dbReference type="EMBL" id="CT868065">
    <property type="protein sequence ID" value="CAK69175.1"/>
    <property type="molecule type" value="Genomic_DNA"/>
</dbReference>
<organism evidence="1 2">
    <name type="scientific">Paramecium tetraurelia</name>
    <dbReference type="NCBI Taxonomy" id="5888"/>
    <lineage>
        <taxon>Eukaryota</taxon>
        <taxon>Sar</taxon>
        <taxon>Alveolata</taxon>
        <taxon>Ciliophora</taxon>
        <taxon>Intramacronucleata</taxon>
        <taxon>Oligohymenophorea</taxon>
        <taxon>Peniculida</taxon>
        <taxon>Parameciidae</taxon>
        <taxon>Paramecium</taxon>
    </lineage>
</organism>
<dbReference type="InParanoid" id="A0CEF8"/>
<dbReference type="AlphaFoldDB" id="A0CEF8"/>
<proteinExistence type="predicted"/>
<protein>
    <submittedName>
        <fullName evidence="1">Uncharacterized protein</fullName>
    </submittedName>
</protein>
<reference evidence="1 2" key="1">
    <citation type="journal article" date="2006" name="Nature">
        <title>Global trends of whole-genome duplications revealed by the ciliate Paramecium tetraurelia.</title>
        <authorList>
            <consortium name="Genoscope"/>
            <person name="Aury J.-M."/>
            <person name="Jaillon O."/>
            <person name="Duret L."/>
            <person name="Noel B."/>
            <person name="Jubin C."/>
            <person name="Porcel B.M."/>
            <person name="Segurens B."/>
            <person name="Daubin V."/>
            <person name="Anthouard V."/>
            <person name="Aiach N."/>
            <person name="Arnaiz O."/>
            <person name="Billaut A."/>
            <person name="Beisson J."/>
            <person name="Blanc I."/>
            <person name="Bouhouche K."/>
            <person name="Camara F."/>
            <person name="Duharcourt S."/>
            <person name="Guigo R."/>
            <person name="Gogendeau D."/>
            <person name="Katinka M."/>
            <person name="Keller A.-M."/>
            <person name="Kissmehl R."/>
            <person name="Klotz C."/>
            <person name="Koll F."/>
            <person name="Le Moue A."/>
            <person name="Lepere C."/>
            <person name="Malinsky S."/>
            <person name="Nowacki M."/>
            <person name="Nowak J.K."/>
            <person name="Plattner H."/>
            <person name="Poulain J."/>
            <person name="Ruiz F."/>
            <person name="Serrano V."/>
            <person name="Zagulski M."/>
            <person name="Dessen P."/>
            <person name="Betermier M."/>
            <person name="Weissenbach J."/>
            <person name="Scarpelli C."/>
            <person name="Schachter V."/>
            <person name="Sperling L."/>
            <person name="Meyer E."/>
            <person name="Cohen J."/>
            <person name="Wincker P."/>
        </authorList>
    </citation>
    <scope>NUCLEOTIDE SEQUENCE [LARGE SCALE GENOMIC DNA]</scope>
    <source>
        <strain evidence="1 2">Stock d4-2</strain>
    </source>
</reference>
<accession>A0CEF8</accession>